<dbReference type="Gene3D" id="3.40.190.290">
    <property type="match status" value="1"/>
</dbReference>
<dbReference type="CDD" id="cd05466">
    <property type="entry name" value="PBP2_LTTR_substrate"/>
    <property type="match status" value="1"/>
</dbReference>
<keyword evidence="3 6" id="KW-0238">DNA-binding</keyword>
<dbReference type="PRINTS" id="PR00039">
    <property type="entry name" value="HTHLYSR"/>
</dbReference>
<dbReference type="Gene3D" id="1.10.10.10">
    <property type="entry name" value="Winged helix-like DNA-binding domain superfamily/Winged helix DNA-binding domain"/>
    <property type="match status" value="1"/>
</dbReference>
<protein>
    <submittedName>
        <fullName evidence="6">DNA-binding transcriptional LysR family regulator</fullName>
    </submittedName>
</protein>
<dbReference type="GO" id="GO:0000976">
    <property type="term" value="F:transcription cis-regulatory region binding"/>
    <property type="evidence" value="ECO:0007669"/>
    <property type="project" value="TreeGrafter"/>
</dbReference>
<dbReference type="EMBL" id="QJKH01000011">
    <property type="protein sequence ID" value="PXX77273.1"/>
    <property type="molecule type" value="Genomic_DNA"/>
</dbReference>
<dbReference type="AlphaFoldDB" id="A0A318KVP2"/>
<dbReference type="InterPro" id="IPR036390">
    <property type="entry name" value="WH_DNA-bd_sf"/>
</dbReference>
<comment type="similarity">
    <text evidence="1">Belongs to the LysR transcriptional regulatory family.</text>
</comment>
<keyword evidence="2" id="KW-0805">Transcription regulation</keyword>
<dbReference type="InterPro" id="IPR036388">
    <property type="entry name" value="WH-like_DNA-bd_sf"/>
</dbReference>
<dbReference type="InterPro" id="IPR005119">
    <property type="entry name" value="LysR_subst-bd"/>
</dbReference>
<organism evidence="6 7">
    <name type="scientific">Dielma fastidiosa</name>
    <dbReference type="NCBI Taxonomy" id="1034346"/>
    <lineage>
        <taxon>Bacteria</taxon>
        <taxon>Bacillati</taxon>
        <taxon>Bacillota</taxon>
        <taxon>Erysipelotrichia</taxon>
        <taxon>Erysipelotrichales</taxon>
        <taxon>Erysipelotrichaceae</taxon>
        <taxon>Dielma</taxon>
    </lineage>
</organism>
<accession>A0A318KVP2</accession>
<comment type="caution">
    <text evidence="6">The sequence shown here is derived from an EMBL/GenBank/DDBJ whole genome shotgun (WGS) entry which is preliminary data.</text>
</comment>
<dbReference type="RefSeq" id="WP_022939467.1">
    <property type="nucleotide sequence ID" value="NZ_CABKRQ010000010.1"/>
</dbReference>
<dbReference type="FunFam" id="1.10.10.10:FF:000001">
    <property type="entry name" value="LysR family transcriptional regulator"/>
    <property type="match status" value="1"/>
</dbReference>
<keyword evidence="7" id="KW-1185">Reference proteome</keyword>
<evidence type="ECO:0000256" key="2">
    <source>
        <dbReference type="ARBA" id="ARBA00023015"/>
    </source>
</evidence>
<feature type="domain" description="HTH lysR-type" evidence="5">
    <location>
        <begin position="1"/>
        <end position="58"/>
    </location>
</feature>
<dbReference type="Pfam" id="PF03466">
    <property type="entry name" value="LysR_substrate"/>
    <property type="match status" value="1"/>
</dbReference>
<evidence type="ECO:0000256" key="1">
    <source>
        <dbReference type="ARBA" id="ARBA00009437"/>
    </source>
</evidence>
<evidence type="ECO:0000313" key="7">
    <source>
        <dbReference type="Proteomes" id="UP000247612"/>
    </source>
</evidence>
<evidence type="ECO:0000256" key="4">
    <source>
        <dbReference type="ARBA" id="ARBA00023163"/>
    </source>
</evidence>
<dbReference type="Proteomes" id="UP000247612">
    <property type="component" value="Unassembled WGS sequence"/>
</dbReference>
<keyword evidence="4" id="KW-0804">Transcription</keyword>
<evidence type="ECO:0000256" key="3">
    <source>
        <dbReference type="ARBA" id="ARBA00023125"/>
    </source>
</evidence>
<evidence type="ECO:0000259" key="5">
    <source>
        <dbReference type="PROSITE" id="PS50931"/>
    </source>
</evidence>
<dbReference type="OrthoDB" id="119203at2"/>
<dbReference type="SUPFAM" id="SSF46785">
    <property type="entry name" value="Winged helix' DNA-binding domain"/>
    <property type="match status" value="1"/>
</dbReference>
<proteinExistence type="inferred from homology"/>
<dbReference type="GO" id="GO:0003700">
    <property type="term" value="F:DNA-binding transcription factor activity"/>
    <property type="evidence" value="ECO:0007669"/>
    <property type="project" value="InterPro"/>
</dbReference>
<dbReference type="InterPro" id="IPR000847">
    <property type="entry name" value="LysR_HTH_N"/>
</dbReference>
<gene>
    <name evidence="6" type="ORF">DES51_11115</name>
</gene>
<dbReference type="Pfam" id="PF00126">
    <property type="entry name" value="HTH_1"/>
    <property type="match status" value="1"/>
</dbReference>
<sequence>MELRTLITFLRIAELQSFSKAAAELNYSQAAVTIQIHELEKELNTRLFDRIGKRIALTQQGECFLQHARRIIEEVNHAKQAVSEDSALNGSLRIGTVESLCATRFPELLTTFHQLYPQVSLCIKTAAPDQLLTMMDRNELDLVYLLDSKRNHKNWIKVFEAPEEIVFAASSQHRLAASKQLRLNDLLDENFILTENNVSYRHALDQQLYAQQKTIDPYLEIGNTDFIIGLIAADMGISLLPKFTIEEAVAKQSISILPVSDFQLISWRQIFYHKNKWLTREMEAFLKIALEL</sequence>
<evidence type="ECO:0000313" key="6">
    <source>
        <dbReference type="EMBL" id="PXX77273.1"/>
    </source>
</evidence>
<dbReference type="SUPFAM" id="SSF53850">
    <property type="entry name" value="Periplasmic binding protein-like II"/>
    <property type="match status" value="1"/>
</dbReference>
<dbReference type="STRING" id="1034346.GCA_000313565_03186"/>
<dbReference type="PROSITE" id="PS50931">
    <property type="entry name" value="HTH_LYSR"/>
    <property type="match status" value="1"/>
</dbReference>
<name>A0A318KVP2_9FIRM</name>
<dbReference type="PANTHER" id="PTHR30126">
    <property type="entry name" value="HTH-TYPE TRANSCRIPTIONAL REGULATOR"/>
    <property type="match status" value="1"/>
</dbReference>
<dbReference type="PANTHER" id="PTHR30126:SF40">
    <property type="entry name" value="HTH-TYPE TRANSCRIPTIONAL REGULATOR GLTR"/>
    <property type="match status" value="1"/>
</dbReference>
<reference evidence="6 7" key="1">
    <citation type="submission" date="2018-05" db="EMBL/GenBank/DDBJ databases">
        <title>Genomic Encyclopedia of Type Strains, Phase IV (KMG-IV): sequencing the most valuable type-strain genomes for metagenomic binning, comparative biology and taxonomic classification.</title>
        <authorList>
            <person name="Goeker M."/>
        </authorList>
    </citation>
    <scope>NUCLEOTIDE SEQUENCE [LARGE SCALE GENOMIC DNA]</scope>
    <source>
        <strain evidence="6 7">JC118</strain>
    </source>
</reference>